<proteinExistence type="predicted"/>
<name>A0AAD7HYL5_9AGAR</name>
<comment type="caution">
    <text evidence="1">The sequence shown here is derived from an EMBL/GenBank/DDBJ whole genome shotgun (WGS) entry which is preliminary data.</text>
</comment>
<evidence type="ECO:0000313" key="1">
    <source>
        <dbReference type="EMBL" id="KAJ7731315.1"/>
    </source>
</evidence>
<gene>
    <name evidence="1" type="ORF">DFH07DRAFT_847414</name>
</gene>
<evidence type="ECO:0000313" key="2">
    <source>
        <dbReference type="Proteomes" id="UP001215280"/>
    </source>
</evidence>
<dbReference type="AlphaFoldDB" id="A0AAD7HYL5"/>
<sequence length="56" mass="6051">MSFPTGTRVFFWDGQGQTVRGTVERISRAADGTVFLDVKEDGGRTVSMPAASVTKE</sequence>
<dbReference type="Proteomes" id="UP001215280">
    <property type="component" value="Unassembled WGS sequence"/>
</dbReference>
<reference evidence="1" key="1">
    <citation type="submission" date="2023-03" db="EMBL/GenBank/DDBJ databases">
        <title>Massive genome expansion in bonnet fungi (Mycena s.s.) driven by repeated elements and novel gene families across ecological guilds.</title>
        <authorList>
            <consortium name="Lawrence Berkeley National Laboratory"/>
            <person name="Harder C.B."/>
            <person name="Miyauchi S."/>
            <person name="Viragh M."/>
            <person name="Kuo A."/>
            <person name="Thoen E."/>
            <person name="Andreopoulos B."/>
            <person name="Lu D."/>
            <person name="Skrede I."/>
            <person name="Drula E."/>
            <person name="Henrissat B."/>
            <person name="Morin E."/>
            <person name="Kohler A."/>
            <person name="Barry K."/>
            <person name="LaButti K."/>
            <person name="Morin E."/>
            <person name="Salamov A."/>
            <person name="Lipzen A."/>
            <person name="Mereny Z."/>
            <person name="Hegedus B."/>
            <person name="Baldrian P."/>
            <person name="Stursova M."/>
            <person name="Weitz H."/>
            <person name="Taylor A."/>
            <person name="Grigoriev I.V."/>
            <person name="Nagy L.G."/>
            <person name="Martin F."/>
            <person name="Kauserud H."/>
        </authorList>
    </citation>
    <scope>NUCLEOTIDE SEQUENCE</scope>
    <source>
        <strain evidence="1">CBHHK188m</strain>
    </source>
</reference>
<accession>A0AAD7HYL5</accession>
<dbReference type="EMBL" id="JARJLG010000184">
    <property type="protein sequence ID" value="KAJ7731315.1"/>
    <property type="molecule type" value="Genomic_DNA"/>
</dbReference>
<protein>
    <submittedName>
        <fullName evidence="1">Uncharacterized protein</fullName>
    </submittedName>
</protein>
<feature type="non-terminal residue" evidence="1">
    <location>
        <position position="56"/>
    </location>
</feature>
<keyword evidence="2" id="KW-1185">Reference proteome</keyword>
<organism evidence="1 2">
    <name type="scientific">Mycena maculata</name>
    <dbReference type="NCBI Taxonomy" id="230809"/>
    <lineage>
        <taxon>Eukaryota</taxon>
        <taxon>Fungi</taxon>
        <taxon>Dikarya</taxon>
        <taxon>Basidiomycota</taxon>
        <taxon>Agaricomycotina</taxon>
        <taxon>Agaricomycetes</taxon>
        <taxon>Agaricomycetidae</taxon>
        <taxon>Agaricales</taxon>
        <taxon>Marasmiineae</taxon>
        <taxon>Mycenaceae</taxon>
        <taxon>Mycena</taxon>
    </lineage>
</organism>